<feature type="region of interest" description="Disordered" evidence="2">
    <location>
        <begin position="1"/>
        <end position="23"/>
    </location>
</feature>
<dbReference type="RefSeq" id="WP_133052896.1">
    <property type="nucleotide sequence ID" value="NZ_AP022618.1"/>
</dbReference>
<evidence type="ECO:0000256" key="1">
    <source>
        <dbReference type="SAM" id="Coils"/>
    </source>
</evidence>
<organism evidence="3 4">
    <name type="scientific">Mycolicibacterium insubricum</name>
    <dbReference type="NCBI Taxonomy" id="444597"/>
    <lineage>
        <taxon>Bacteria</taxon>
        <taxon>Bacillati</taxon>
        <taxon>Actinomycetota</taxon>
        <taxon>Actinomycetes</taxon>
        <taxon>Mycobacteriales</taxon>
        <taxon>Mycobacteriaceae</taxon>
        <taxon>Mycolicibacterium</taxon>
    </lineage>
</organism>
<evidence type="ECO:0000313" key="4">
    <source>
        <dbReference type="Proteomes" id="UP000192801"/>
    </source>
</evidence>
<comment type="caution">
    <text evidence="3">The sequence shown here is derived from an EMBL/GenBank/DDBJ whole genome shotgun (WGS) entry which is preliminary data.</text>
</comment>
<dbReference type="STRING" id="444597.BST26_05850"/>
<dbReference type="OrthoDB" id="3369288at2"/>
<keyword evidence="4" id="KW-1185">Reference proteome</keyword>
<dbReference type="Proteomes" id="UP000192801">
    <property type="component" value="Unassembled WGS sequence"/>
</dbReference>
<evidence type="ECO:0000256" key="2">
    <source>
        <dbReference type="SAM" id="MobiDB-lite"/>
    </source>
</evidence>
<dbReference type="InterPro" id="IPR046229">
    <property type="entry name" value="TnpC-like"/>
</dbReference>
<sequence>MTRNQPREEARRTDAANQTRRENVSAMLERLAKAMRQLDERGEGLTAAEVARRARVSRTFLYQNADARTMLSDFRVKAAQSSALAAERNASRREAIWRERALNAEDSLSEARGEITLQRRTIGSLLGKIEELESALPEESAKRLLGENESLALQVREIKQDLRNTEERLAAARANNRSLDERIAELEVTVLTRDGVKGD</sequence>
<evidence type="ECO:0000313" key="3">
    <source>
        <dbReference type="EMBL" id="ORA72155.1"/>
    </source>
</evidence>
<name>A0A1X0DIH0_9MYCO</name>
<proteinExistence type="predicted"/>
<protein>
    <submittedName>
        <fullName evidence="3">Uncharacterized protein</fullName>
    </submittedName>
</protein>
<accession>A0A1X0DIH0</accession>
<dbReference type="AlphaFoldDB" id="A0A1X0DIH0"/>
<feature type="coiled-coil region" evidence="1">
    <location>
        <begin position="141"/>
        <end position="189"/>
    </location>
</feature>
<gene>
    <name evidence="3" type="ORF">BST26_05850</name>
</gene>
<dbReference type="Pfam" id="PF19776">
    <property type="entry name" value="DUF6262"/>
    <property type="match status" value="1"/>
</dbReference>
<dbReference type="Gene3D" id="1.10.10.60">
    <property type="entry name" value="Homeodomain-like"/>
    <property type="match status" value="1"/>
</dbReference>
<keyword evidence="1" id="KW-0175">Coiled coil</keyword>
<dbReference type="EMBL" id="MVHS01000009">
    <property type="protein sequence ID" value="ORA72155.1"/>
    <property type="molecule type" value="Genomic_DNA"/>
</dbReference>
<reference evidence="3 4" key="1">
    <citation type="submission" date="2016-12" db="EMBL/GenBank/DDBJ databases">
        <title>The new phylogeny of genus Mycobacterium.</title>
        <authorList>
            <person name="Tortoli E."/>
            <person name="Trovato A."/>
            <person name="Cirillo D.M."/>
        </authorList>
    </citation>
    <scope>NUCLEOTIDE SEQUENCE [LARGE SCALE GENOMIC DNA]</scope>
    <source>
        <strain evidence="3 4">DSM 45130</strain>
    </source>
</reference>